<feature type="compositionally biased region" description="Polar residues" evidence="8">
    <location>
        <begin position="1"/>
        <end position="16"/>
    </location>
</feature>
<keyword evidence="4 7" id="KW-0863">Zinc-finger</keyword>
<dbReference type="GO" id="GO:0000785">
    <property type="term" value="C:chromatin"/>
    <property type="evidence" value="ECO:0007669"/>
    <property type="project" value="TreeGrafter"/>
</dbReference>
<feature type="compositionally biased region" description="Polar residues" evidence="8">
    <location>
        <begin position="295"/>
        <end position="310"/>
    </location>
</feature>
<feature type="compositionally biased region" description="Basic and acidic residues" evidence="8">
    <location>
        <begin position="311"/>
        <end position="321"/>
    </location>
</feature>
<dbReference type="EMBL" id="JAGHQL010000032">
    <property type="protein sequence ID" value="KAH0543452.1"/>
    <property type="molecule type" value="Genomic_DNA"/>
</dbReference>
<feature type="compositionally biased region" description="Low complexity" evidence="8">
    <location>
        <begin position="70"/>
        <end position="83"/>
    </location>
</feature>
<feature type="compositionally biased region" description="Basic residues" evidence="8">
    <location>
        <begin position="264"/>
        <end position="274"/>
    </location>
</feature>
<feature type="region of interest" description="Disordered" evidence="8">
    <location>
        <begin position="398"/>
        <end position="443"/>
    </location>
</feature>
<proteinExistence type="predicted"/>
<dbReference type="AlphaFoldDB" id="A0A9P8IC08"/>
<organism evidence="10 11">
    <name type="scientific">Glutinoglossum americanum</name>
    <dbReference type="NCBI Taxonomy" id="1670608"/>
    <lineage>
        <taxon>Eukaryota</taxon>
        <taxon>Fungi</taxon>
        <taxon>Dikarya</taxon>
        <taxon>Ascomycota</taxon>
        <taxon>Pezizomycotina</taxon>
        <taxon>Geoglossomycetes</taxon>
        <taxon>Geoglossales</taxon>
        <taxon>Geoglossaceae</taxon>
        <taxon>Glutinoglossum</taxon>
    </lineage>
</organism>
<protein>
    <recommendedName>
        <fullName evidence="9">C2H2-type domain-containing protein</fullName>
    </recommendedName>
</protein>
<feature type="region of interest" description="Disordered" evidence="8">
    <location>
        <begin position="462"/>
        <end position="484"/>
    </location>
</feature>
<evidence type="ECO:0000256" key="4">
    <source>
        <dbReference type="ARBA" id="ARBA00022771"/>
    </source>
</evidence>
<dbReference type="PANTHER" id="PTHR40626:SF12">
    <property type="entry name" value="RFEC"/>
    <property type="match status" value="1"/>
</dbReference>
<dbReference type="GO" id="GO:0005634">
    <property type="term" value="C:nucleus"/>
    <property type="evidence" value="ECO:0007669"/>
    <property type="project" value="UniProtKB-SubCell"/>
</dbReference>
<feature type="compositionally biased region" description="Basic and acidic residues" evidence="8">
    <location>
        <begin position="406"/>
        <end position="423"/>
    </location>
</feature>
<dbReference type="Proteomes" id="UP000698800">
    <property type="component" value="Unassembled WGS sequence"/>
</dbReference>
<dbReference type="InterPro" id="IPR013087">
    <property type="entry name" value="Znf_C2H2_type"/>
</dbReference>
<evidence type="ECO:0000256" key="2">
    <source>
        <dbReference type="ARBA" id="ARBA00022723"/>
    </source>
</evidence>
<accession>A0A9P8IC08</accession>
<feature type="region of interest" description="Disordered" evidence="8">
    <location>
        <begin position="249"/>
        <end position="353"/>
    </location>
</feature>
<dbReference type="GO" id="GO:0008270">
    <property type="term" value="F:zinc ion binding"/>
    <property type="evidence" value="ECO:0007669"/>
    <property type="project" value="UniProtKB-KW"/>
</dbReference>
<evidence type="ECO:0000313" key="11">
    <source>
        <dbReference type="Proteomes" id="UP000698800"/>
    </source>
</evidence>
<keyword evidence="6" id="KW-0539">Nucleus</keyword>
<evidence type="ECO:0000313" key="10">
    <source>
        <dbReference type="EMBL" id="KAH0543452.1"/>
    </source>
</evidence>
<feature type="domain" description="C2H2-type" evidence="9">
    <location>
        <begin position="197"/>
        <end position="224"/>
    </location>
</feature>
<keyword evidence="2" id="KW-0479">Metal-binding</keyword>
<evidence type="ECO:0000256" key="1">
    <source>
        <dbReference type="ARBA" id="ARBA00004123"/>
    </source>
</evidence>
<feature type="region of interest" description="Disordered" evidence="8">
    <location>
        <begin position="1"/>
        <end position="25"/>
    </location>
</feature>
<evidence type="ECO:0000256" key="8">
    <source>
        <dbReference type="SAM" id="MobiDB-lite"/>
    </source>
</evidence>
<reference evidence="10" key="1">
    <citation type="submission" date="2021-03" db="EMBL/GenBank/DDBJ databases">
        <title>Comparative genomics and phylogenomic investigation of the class Geoglossomycetes provide insights into ecological specialization and systematics.</title>
        <authorList>
            <person name="Melie T."/>
            <person name="Pirro S."/>
            <person name="Miller A.N."/>
            <person name="Quandt A."/>
        </authorList>
    </citation>
    <scope>NUCLEOTIDE SEQUENCE</scope>
    <source>
        <strain evidence="10">GBOQ0MN5Z8</strain>
    </source>
</reference>
<gene>
    <name evidence="10" type="ORF">FGG08_002217</name>
</gene>
<dbReference type="Gene3D" id="3.30.160.60">
    <property type="entry name" value="Classic Zinc Finger"/>
    <property type="match status" value="2"/>
</dbReference>
<evidence type="ECO:0000259" key="9">
    <source>
        <dbReference type="PROSITE" id="PS50157"/>
    </source>
</evidence>
<feature type="region of interest" description="Disordered" evidence="8">
    <location>
        <begin position="41"/>
        <end position="83"/>
    </location>
</feature>
<keyword evidence="5" id="KW-0862">Zinc</keyword>
<comment type="subcellular location">
    <subcellularLocation>
        <location evidence="1">Nucleus</location>
    </subcellularLocation>
</comment>
<feature type="compositionally biased region" description="Polar residues" evidence="8">
    <location>
        <begin position="424"/>
        <end position="438"/>
    </location>
</feature>
<dbReference type="InterPro" id="IPR051059">
    <property type="entry name" value="VerF-like"/>
</dbReference>
<keyword evidence="11" id="KW-1185">Reference proteome</keyword>
<dbReference type="PROSITE" id="PS50157">
    <property type="entry name" value="ZINC_FINGER_C2H2_2"/>
    <property type="match status" value="1"/>
</dbReference>
<feature type="compositionally biased region" description="Polar residues" evidence="8">
    <location>
        <begin position="276"/>
        <end position="288"/>
    </location>
</feature>
<dbReference type="GO" id="GO:0000981">
    <property type="term" value="F:DNA-binding transcription factor activity, RNA polymerase II-specific"/>
    <property type="evidence" value="ECO:0007669"/>
    <property type="project" value="InterPro"/>
</dbReference>
<name>A0A9P8IC08_9PEZI</name>
<dbReference type="SUPFAM" id="SSF57667">
    <property type="entry name" value="beta-beta-alpha zinc fingers"/>
    <property type="match status" value="1"/>
</dbReference>
<evidence type="ECO:0000256" key="5">
    <source>
        <dbReference type="ARBA" id="ARBA00022833"/>
    </source>
</evidence>
<evidence type="ECO:0000256" key="7">
    <source>
        <dbReference type="PROSITE-ProRule" id="PRU00042"/>
    </source>
</evidence>
<feature type="compositionally biased region" description="Basic and acidic residues" evidence="8">
    <location>
        <begin position="329"/>
        <end position="339"/>
    </location>
</feature>
<comment type="caution">
    <text evidence="10">The sequence shown here is derived from an EMBL/GenBank/DDBJ whole genome shotgun (WGS) entry which is preliminary data.</text>
</comment>
<feature type="compositionally biased region" description="Low complexity" evidence="8">
    <location>
        <begin position="45"/>
        <end position="57"/>
    </location>
</feature>
<dbReference type="PROSITE" id="PS00028">
    <property type="entry name" value="ZINC_FINGER_C2H2_1"/>
    <property type="match status" value="1"/>
</dbReference>
<feature type="region of interest" description="Disordered" evidence="8">
    <location>
        <begin position="170"/>
        <end position="189"/>
    </location>
</feature>
<evidence type="ECO:0000256" key="6">
    <source>
        <dbReference type="ARBA" id="ARBA00023242"/>
    </source>
</evidence>
<keyword evidence="3" id="KW-0677">Repeat</keyword>
<dbReference type="OrthoDB" id="9439903at2759"/>
<dbReference type="GO" id="GO:0000978">
    <property type="term" value="F:RNA polymerase II cis-regulatory region sequence-specific DNA binding"/>
    <property type="evidence" value="ECO:0007669"/>
    <property type="project" value="InterPro"/>
</dbReference>
<dbReference type="SMART" id="SM00355">
    <property type="entry name" value="ZnF_C2H2"/>
    <property type="match status" value="2"/>
</dbReference>
<dbReference type="InterPro" id="IPR036236">
    <property type="entry name" value="Znf_C2H2_sf"/>
</dbReference>
<sequence>MSVLSMQQLAQQQTRGSPHILPPLQSQQIPIGLSHQIYGQSVSAPHTPRTPNTPHTPISAGGNGSFSHMAQQASPYLQSPQPYSSPASLVSPVSVAQSHPQAIAPAPALGRPQVPLRPMPLGGFNQMSHPTRSQYGPSQVLSQPPVVPNQEAQPTHVVGSQGRRGILPSAPGRAAAVTGAGGSKNTSIPAKDADGKFPCPHCNKSYLHAKHLKRHLLRHTGDRPYMCVLCKDTFSRSDILKRHFQKCSLRRGNPTGASHLSQSHAHHKRQHPGSHKVTTPGSDRSSIGDSKILRNGSSRNVMTPSPPRYTNEQRPDSDAVSRGKIAKRSSSDDGDRDSRSLTGPGPSGSHRRGMDIAEHGRIVAAMSSTVDPSIAAFPASGAGQNGYSNGFGYHSHGSGHGPHYSGDPRAHDPLGHMSHDSSRGESSYFNGSQTQTSDMDWPNLFQTESHDTLMNPMLQSNMSHGQAPIKSEPLENGSFESTADGHHGIFNNLY</sequence>
<dbReference type="PANTHER" id="PTHR40626">
    <property type="entry name" value="MIP31509P"/>
    <property type="match status" value="1"/>
</dbReference>
<evidence type="ECO:0000256" key="3">
    <source>
        <dbReference type="ARBA" id="ARBA00022737"/>
    </source>
</evidence>